<evidence type="ECO:0000313" key="1">
    <source>
        <dbReference type="EnsemblProtists" id="HpaP806801"/>
    </source>
</evidence>
<evidence type="ECO:0000313" key="2">
    <source>
        <dbReference type="Proteomes" id="UP000011713"/>
    </source>
</evidence>
<dbReference type="InParanoid" id="M4BK68"/>
<proteinExistence type="predicted"/>
<reference evidence="1" key="2">
    <citation type="submission" date="2015-06" db="UniProtKB">
        <authorList>
            <consortium name="EnsemblProtists"/>
        </authorList>
    </citation>
    <scope>IDENTIFICATION</scope>
    <source>
        <strain evidence="1">Emoy2</strain>
    </source>
</reference>
<dbReference type="EMBL" id="JH598343">
    <property type="status" value="NOT_ANNOTATED_CDS"/>
    <property type="molecule type" value="Genomic_DNA"/>
</dbReference>
<accession>M4BK68</accession>
<dbReference type="EnsemblProtists" id="HpaT806801">
    <property type="protein sequence ID" value="HpaP806801"/>
    <property type="gene ID" value="HpaG806801"/>
</dbReference>
<sequence>MMSRPWMIEEEWVHYTKQQQIQEAVATWTIKELLPRHDFGISPQCAKIKRRCVVPQRAMLLWLRWLFGLFRTAAHILPATRAKPVRKLQLSHEVTARCP</sequence>
<dbReference type="HOGENOM" id="CLU_2325233_0_0_1"/>
<protein>
    <submittedName>
        <fullName evidence="1">Uncharacterized protein</fullName>
    </submittedName>
</protein>
<keyword evidence="2" id="KW-1185">Reference proteome</keyword>
<dbReference type="Proteomes" id="UP000011713">
    <property type="component" value="Unassembled WGS sequence"/>
</dbReference>
<dbReference type="AlphaFoldDB" id="M4BK68"/>
<reference evidence="2" key="1">
    <citation type="journal article" date="2010" name="Science">
        <title>Signatures of adaptation to obligate biotrophy in the Hyaloperonospora arabidopsidis genome.</title>
        <authorList>
            <person name="Baxter L."/>
            <person name="Tripathy S."/>
            <person name="Ishaque N."/>
            <person name="Boot N."/>
            <person name="Cabral A."/>
            <person name="Kemen E."/>
            <person name="Thines M."/>
            <person name="Ah-Fong A."/>
            <person name="Anderson R."/>
            <person name="Badejoko W."/>
            <person name="Bittner-Eddy P."/>
            <person name="Boore J.L."/>
            <person name="Chibucos M.C."/>
            <person name="Coates M."/>
            <person name="Dehal P."/>
            <person name="Delehaunty K."/>
            <person name="Dong S."/>
            <person name="Downton P."/>
            <person name="Dumas B."/>
            <person name="Fabro G."/>
            <person name="Fronick C."/>
            <person name="Fuerstenberg S.I."/>
            <person name="Fulton L."/>
            <person name="Gaulin E."/>
            <person name="Govers F."/>
            <person name="Hughes L."/>
            <person name="Humphray S."/>
            <person name="Jiang R.H."/>
            <person name="Judelson H."/>
            <person name="Kamoun S."/>
            <person name="Kyung K."/>
            <person name="Meijer H."/>
            <person name="Minx P."/>
            <person name="Morris P."/>
            <person name="Nelson J."/>
            <person name="Phuntumart V."/>
            <person name="Qutob D."/>
            <person name="Rehmany A."/>
            <person name="Rougon-Cardoso A."/>
            <person name="Ryden P."/>
            <person name="Torto-Alalibo T."/>
            <person name="Studholme D."/>
            <person name="Wang Y."/>
            <person name="Win J."/>
            <person name="Wood J."/>
            <person name="Clifton S.W."/>
            <person name="Rogers J."/>
            <person name="Van den Ackerveken G."/>
            <person name="Jones J.D."/>
            <person name="McDowell J.M."/>
            <person name="Beynon J."/>
            <person name="Tyler B.M."/>
        </authorList>
    </citation>
    <scope>NUCLEOTIDE SEQUENCE [LARGE SCALE GENOMIC DNA]</scope>
    <source>
        <strain evidence="2">Emoy2</strain>
    </source>
</reference>
<name>M4BK68_HYAAE</name>
<dbReference type="VEuPathDB" id="FungiDB:HpaG806801"/>
<organism evidence="1 2">
    <name type="scientific">Hyaloperonospora arabidopsidis (strain Emoy2)</name>
    <name type="common">Downy mildew agent</name>
    <name type="synonym">Peronospora arabidopsidis</name>
    <dbReference type="NCBI Taxonomy" id="559515"/>
    <lineage>
        <taxon>Eukaryota</taxon>
        <taxon>Sar</taxon>
        <taxon>Stramenopiles</taxon>
        <taxon>Oomycota</taxon>
        <taxon>Peronosporomycetes</taxon>
        <taxon>Peronosporales</taxon>
        <taxon>Peronosporaceae</taxon>
        <taxon>Hyaloperonospora</taxon>
    </lineage>
</organism>